<evidence type="ECO:0000259" key="8">
    <source>
        <dbReference type="Pfam" id="PF16901"/>
    </source>
</evidence>
<dbReference type="Gene3D" id="3.50.50.60">
    <property type="entry name" value="FAD/NAD(P)-binding domain"/>
    <property type="match status" value="1"/>
</dbReference>
<dbReference type="Proteomes" id="UP001589700">
    <property type="component" value="Unassembled WGS sequence"/>
</dbReference>
<evidence type="ECO:0000256" key="2">
    <source>
        <dbReference type="ARBA" id="ARBA00007330"/>
    </source>
</evidence>
<dbReference type="Gene3D" id="3.30.9.10">
    <property type="entry name" value="D-Amino Acid Oxidase, subunit A, domain 2"/>
    <property type="match status" value="1"/>
</dbReference>
<dbReference type="Gene3D" id="1.10.8.870">
    <property type="entry name" value="Alpha-glycerophosphate oxidase, cap domain"/>
    <property type="match status" value="1"/>
</dbReference>
<dbReference type="Pfam" id="PF16901">
    <property type="entry name" value="DAO_C"/>
    <property type="match status" value="1"/>
</dbReference>
<evidence type="ECO:0000256" key="6">
    <source>
        <dbReference type="RuleBase" id="RU361217"/>
    </source>
</evidence>
<accession>A0ABV5JN12</accession>
<dbReference type="SUPFAM" id="SSF51905">
    <property type="entry name" value="FAD/NAD(P)-binding domain"/>
    <property type="match status" value="1"/>
</dbReference>
<dbReference type="SUPFAM" id="SSF54373">
    <property type="entry name" value="FAD-linked reductases, C-terminal domain"/>
    <property type="match status" value="1"/>
</dbReference>
<dbReference type="GO" id="GO:0016491">
    <property type="term" value="F:oxidoreductase activity"/>
    <property type="evidence" value="ECO:0007669"/>
    <property type="project" value="UniProtKB-KW"/>
</dbReference>
<sequence>MPTPMSRSVLGPDSRAEAWRRLSEETFDVVIVGGGVVGTGSAVDAATRGLNVAVVEARDFAAGTSSRSSKMFHGGLRYLEQLDFGLVAEALHERELSMTRLAPHLVTPLKFLFPLTRRFWERPYMAAGFVLYDVMGGAKSVPPQKHYSRAGAHRIAPGLREDVVVGGIRYWDTLVDDARHTLTLARTAARHGAVVSNSTQVIGYLRDGERVTGVRVRDAETGEETDVRAGVVLNAAGVWTDQLQRMLGEEGGFTVRASKGVHIVVDRDKVDSEAALILRTEKSVLFIIPWGEYWIIGTTDTDWQLDLAHPAATAADIEYILGHVNSVLKEPIVREDVRGVYAGLRPLLSGGADSTAKLSREHAVMTVAPGAVVVAGGKYTTYRVMAADAVDAAVAELGDRVADVPPSNTERIPLLGADGYPAMVNRADRIADNYEIREDQVEHLLGRYGTLTEEVLDMAADQPGLLEPLAGAERYLRVEIVYAAAAEGALHLEDVLVRRTRITMEYQHGGVECAREVAELMAGVLGWDPARVEREVGLFEQRIAAEEASQVTDSDDEADRFLRSVPEVREFLTDTSFDPAAAEPVVEPSVAGESVAAE</sequence>
<organism evidence="9 10">
    <name type="scientific">Dietzia aerolata</name>
    <dbReference type="NCBI Taxonomy" id="595984"/>
    <lineage>
        <taxon>Bacteria</taxon>
        <taxon>Bacillati</taxon>
        <taxon>Actinomycetota</taxon>
        <taxon>Actinomycetes</taxon>
        <taxon>Mycobacteriales</taxon>
        <taxon>Dietziaceae</taxon>
        <taxon>Dietzia</taxon>
    </lineage>
</organism>
<dbReference type="InterPro" id="IPR006076">
    <property type="entry name" value="FAD-dep_OxRdtase"/>
</dbReference>
<reference evidence="9 10" key="1">
    <citation type="submission" date="2024-09" db="EMBL/GenBank/DDBJ databases">
        <authorList>
            <person name="Sun Q."/>
            <person name="Mori K."/>
        </authorList>
    </citation>
    <scope>NUCLEOTIDE SEQUENCE [LARGE SCALE GENOMIC DNA]</scope>
    <source>
        <strain evidence="9 10">CCM 7659</strain>
    </source>
</reference>
<evidence type="ECO:0000256" key="4">
    <source>
        <dbReference type="ARBA" id="ARBA00022827"/>
    </source>
</evidence>
<dbReference type="InterPro" id="IPR000447">
    <property type="entry name" value="G3P_DH_FAD-dep"/>
</dbReference>
<dbReference type="PRINTS" id="PR01001">
    <property type="entry name" value="FADG3PDH"/>
</dbReference>
<evidence type="ECO:0000259" key="7">
    <source>
        <dbReference type="Pfam" id="PF01266"/>
    </source>
</evidence>
<dbReference type="PROSITE" id="PS00977">
    <property type="entry name" value="FAD_G3PDH_1"/>
    <property type="match status" value="1"/>
</dbReference>
<protein>
    <recommendedName>
        <fullName evidence="6">Glycerol-3-phosphate dehydrogenase</fullName>
        <ecNumber evidence="6">1.1.5.3</ecNumber>
    </recommendedName>
</protein>
<keyword evidence="4" id="KW-0274">FAD</keyword>
<dbReference type="PANTHER" id="PTHR11985">
    <property type="entry name" value="GLYCEROL-3-PHOSPHATE DEHYDROGENASE"/>
    <property type="match status" value="1"/>
</dbReference>
<evidence type="ECO:0000256" key="3">
    <source>
        <dbReference type="ARBA" id="ARBA00022630"/>
    </source>
</evidence>
<keyword evidence="10" id="KW-1185">Reference proteome</keyword>
<evidence type="ECO:0000313" key="10">
    <source>
        <dbReference type="Proteomes" id="UP001589700"/>
    </source>
</evidence>
<evidence type="ECO:0000256" key="1">
    <source>
        <dbReference type="ARBA" id="ARBA00001974"/>
    </source>
</evidence>
<dbReference type="EMBL" id="JBHMDY010000001">
    <property type="protein sequence ID" value="MFB9258340.1"/>
    <property type="molecule type" value="Genomic_DNA"/>
</dbReference>
<dbReference type="RefSeq" id="WP_182633397.1">
    <property type="nucleotide sequence ID" value="NZ_JAALDM010000283.1"/>
</dbReference>
<evidence type="ECO:0000313" key="9">
    <source>
        <dbReference type="EMBL" id="MFB9258340.1"/>
    </source>
</evidence>
<proteinExistence type="inferred from homology"/>
<keyword evidence="5 6" id="KW-0560">Oxidoreductase</keyword>
<comment type="similarity">
    <text evidence="2 6">Belongs to the FAD-dependent glycerol-3-phosphate dehydrogenase family.</text>
</comment>
<dbReference type="InterPro" id="IPR038299">
    <property type="entry name" value="DAO_C_sf"/>
</dbReference>
<dbReference type="Pfam" id="PF01266">
    <property type="entry name" value="DAO"/>
    <property type="match status" value="1"/>
</dbReference>
<comment type="catalytic activity">
    <reaction evidence="6">
        <text>a quinone + sn-glycerol 3-phosphate = dihydroxyacetone phosphate + a quinol</text>
        <dbReference type="Rhea" id="RHEA:18977"/>
        <dbReference type="ChEBI" id="CHEBI:24646"/>
        <dbReference type="ChEBI" id="CHEBI:57597"/>
        <dbReference type="ChEBI" id="CHEBI:57642"/>
        <dbReference type="ChEBI" id="CHEBI:132124"/>
        <dbReference type="EC" id="1.1.5.3"/>
    </reaction>
</comment>
<evidence type="ECO:0000256" key="5">
    <source>
        <dbReference type="ARBA" id="ARBA00023002"/>
    </source>
</evidence>
<gene>
    <name evidence="9" type="ORF">ACFFVD_00805</name>
</gene>
<comment type="caution">
    <text evidence="9">The sequence shown here is derived from an EMBL/GenBank/DDBJ whole genome shotgun (WGS) entry which is preliminary data.</text>
</comment>
<dbReference type="InterPro" id="IPR036188">
    <property type="entry name" value="FAD/NAD-bd_sf"/>
</dbReference>
<feature type="domain" description="Alpha-glycerophosphate oxidase C-terminal" evidence="8">
    <location>
        <begin position="407"/>
        <end position="531"/>
    </location>
</feature>
<name>A0ABV5JN12_9ACTN</name>
<feature type="domain" description="FAD dependent oxidoreductase" evidence="7">
    <location>
        <begin position="28"/>
        <end position="376"/>
    </location>
</feature>
<comment type="cofactor">
    <cofactor evidence="1 6">
        <name>FAD</name>
        <dbReference type="ChEBI" id="CHEBI:57692"/>
    </cofactor>
</comment>
<dbReference type="PANTHER" id="PTHR11985:SF31">
    <property type="entry name" value="GLYCEROL-3-PHOSPHATE DEHYDROGENASE 2"/>
    <property type="match status" value="1"/>
</dbReference>
<keyword evidence="3 6" id="KW-0285">Flavoprotein</keyword>
<dbReference type="EC" id="1.1.5.3" evidence="6"/>
<dbReference type="InterPro" id="IPR031656">
    <property type="entry name" value="DAO_C"/>
</dbReference>
<dbReference type="PROSITE" id="PS00978">
    <property type="entry name" value="FAD_G3PDH_2"/>
    <property type="match status" value="1"/>
</dbReference>